<evidence type="ECO:0000256" key="8">
    <source>
        <dbReference type="HAMAP-Rule" id="MF_00210"/>
    </source>
</evidence>
<dbReference type="FunFam" id="3.65.10.10:FF:000004">
    <property type="entry name" value="3-phosphoshikimate 1-carboxyvinyltransferase"/>
    <property type="match status" value="1"/>
</dbReference>
<feature type="binding site" evidence="8">
    <location>
        <position position="168"/>
    </location>
    <ligand>
        <name>3-phosphoshikimate</name>
        <dbReference type="ChEBI" id="CHEBI:145989"/>
    </ligand>
</feature>
<comment type="subcellular location">
    <subcellularLocation>
        <location evidence="8">Cytoplasm</location>
    </subcellularLocation>
</comment>
<dbReference type="PROSITE" id="PS00697">
    <property type="entry name" value="DNA_LIGASE_A1"/>
    <property type="match status" value="1"/>
</dbReference>
<dbReference type="EMBL" id="AEJF01000009">
    <property type="protein sequence ID" value="KLU27953.1"/>
    <property type="molecule type" value="Genomic_DNA"/>
</dbReference>
<feature type="binding site" evidence="8">
    <location>
        <position position="199"/>
    </location>
    <ligand>
        <name>3-phosphoshikimate</name>
        <dbReference type="ChEBI" id="CHEBI:145989"/>
    </ligand>
</feature>
<feature type="binding site" evidence="8">
    <location>
        <position position="23"/>
    </location>
    <ligand>
        <name>3-phosphoshikimate</name>
        <dbReference type="ChEBI" id="CHEBI:145989"/>
    </ligand>
</feature>
<feature type="binding site" evidence="8">
    <location>
        <position position="27"/>
    </location>
    <ligand>
        <name>3-phosphoshikimate</name>
        <dbReference type="ChEBI" id="CHEBI:145989"/>
    </ligand>
</feature>
<comment type="similarity">
    <text evidence="2 8">Belongs to the EPSP synthase family.</text>
</comment>
<dbReference type="AlphaFoldDB" id="A0A0J1G6P8"/>
<feature type="binding site" evidence="8">
    <location>
        <position position="169"/>
    </location>
    <ligand>
        <name>3-phosphoshikimate</name>
        <dbReference type="ChEBI" id="CHEBI:145989"/>
    </ligand>
</feature>
<feature type="binding site" evidence="8">
    <location>
        <position position="320"/>
    </location>
    <ligand>
        <name>3-phosphoshikimate</name>
        <dbReference type="ChEBI" id="CHEBI:145989"/>
    </ligand>
</feature>
<evidence type="ECO:0000313" key="10">
    <source>
        <dbReference type="EMBL" id="KLU27953.1"/>
    </source>
</evidence>
<evidence type="ECO:0000256" key="4">
    <source>
        <dbReference type="ARBA" id="ARBA00022605"/>
    </source>
</evidence>
<dbReference type="GO" id="GO:0005737">
    <property type="term" value="C:cytoplasm"/>
    <property type="evidence" value="ECO:0007669"/>
    <property type="project" value="UniProtKB-SubCell"/>
</dbReference>
<comment type="pathway">
    <text evidence="1 8">Metabolic intermediate biosynthesis; chorismate biosynthesis; chorismate from D-erythrose 4-phosphate and phosphoenolpyruvate: step 6/7.</text>
</comment>
<dbReference type="HAMAP" id="MF_00210">
    <property type="entry name" value="EPSP_synth"/>
    <property type="match status" value="1"/>
</dbReference>
<dbReference type="OrthoDB" id="9809920at2"/>
<feature type="domain" description="Enolpyruvate transferase" evidence="9">
    <location>
        <begin position="10"/>
        <end position="427"/>
    </location>
</feature>
<evidence type="ECO:0000256" key="7">
    <source>
        <dbReference type="ARBA" id="ARBA00044633"/>
    </source>
</evidence>
<feature type="binding site" evidence="8">
    <location>
        <position position="419"/>
    </location>
    <ligand>
        <name>phosphoenolpyruvate</name>
        <dbReference type="ChEBI" id="CHEBI:58702"/>
    </ligand>
</feature>
<keyword evidence="4 8" id="KW-0028">Amino-acid biosynthesis</keyword>
<accession>A0A0J1G6P8</accession>
<evidence type="ECO:0000256" key="6">
    <source>
        <dbReference type="ARBA" id="ARBA00023141"/>
    </source>
</evidence>
<sequence length="434" mass="46198">MEHLDLGPFSRASGTVRLPGSKSISNRVLLLAALAEGETVITNLLDSDDTRVMLAALDKLGVEVKNDGERCVVKGTGGGFPVKSAELFLGNAGTAVRPLTAALALNGGEYRVHGVPRMHERPIGDLVDGLRQIGAQIDYEANDGFPPLRIHPAEIAVDQPIRVRGDVSSQFLTALLMSLPLARSTRGPIVVEVDGELISKPYIDITIKLMERFGMTVERDGWKSFTLPAGARYASPGTIAVEGDASSASYFLAAGALGGGPLRVEGVGRASIQGDVNFADALIRMGANVMLGDDWIEVRGVESDDGKLMAIDMDFNLIPDAAMTIAVAALFATGTTTLRNIASWRVKETDRIAAMATELRKVGATVEEGADYLVVTPPAQLTPNAAIDTYDDHRMAMCFSLVSLGGVPVRINDPKCVGKTFPDYFEQFAKLAKA</sequence>
<dbReference type="InterPro" id="IPR013792">
    <property type="entry name" value="RNA3'P_cycl/enolpyr_Trfase_a/b"/>
</dbReference>
<dbReference type="PANTHER" id="PTHR21090:SF5">
    <property type="entry name" value="PENTAFUNCTIONAL AROM POLYPEPTIDE"/>
    <property type="match status" value="1"/>
</dbReference>
<dbReference type="GO" id="GO:0009073">
    <property type="term" value="P:aromatic amino acid family biosynthetic process"/>
    <property type="evidence" value="ECO:0007669"/>
    <property type="project" value="UniProtKB-KW"/>
</dbReference>
<dbReference type="GO" id="GO:0003866">
    <property type="term" value="F:3-phosphoshikimate 1-carboxyvinyltransferase activity"/>
    <property type="evidence" value="ECO:0007669"/>
    <property type="project" value="UniProtKB-UniRule"/>
</dbReference>
<dbReference type="Gene3D" id="3.65.10.10">
    <property type="entry name" value="Enolpyruvate transferase domain"/>
    <property type="match status" value="2"/>
</dbReference>
<feature type="binding site" evidence="8">
    <location>
        <position position="93"/>
    </location>
    <ligand>
        <name>phosphoenolpyruvate</name>
        <dbReference type="ChEBI" id="CHEBI:58702"/>
    </ligand>
</feature>
<dbReference type="InterPro" id="IPR001986">
    <property type="entry name" value="Enolpyruvate_Tfrase_dom"/>
</dbReference>
<dbReference type="NCBIfam" id="TIGR01356">
    <property type="entry name" value="aroA"/>
    <property type="match status" value="1"/>
</dbReference>
<evidence type="ECO:0000313" key="11">
    <source>
        <dbReference type="Proteomes" id="UP000035963"/>
    </source>
</evidence>
<evidence type="ECO:0000256" key="5">
    <source>
        <dbReference type="ARBA" id="ARBA00022679"/>
    </source>
</evidence>
<feature type="binding site" evidence="8">
    <location>
        <position position="394"/>
    </location>
    <ligand>
        <name>phosphoenolpyruvate</name>
        <dbReference type="ChEBI" id="CHEBI:58702"/>
    </ligand>
</feature>
<dbReference type="UniPathway" id="UPA00053">
    <property type="reaction ID" value="UER00089"/>
</dbReference>
<evidence type="ECO:0000259" key="9">
    <source>
        <dbReference type="Pfam" id="PF00275"/>
    </source>
</evidence>
<dbReference type="InterPro" id="IPR016059">
    <property type="entry name" value="DNA_ligase_ATP-dep_CS"/>
</dbReference>
<comment type="caution">
    <text evidence="10">The sequence shown here is derived from an EMBL/GenBank/DDBJ whole genome shotgun (WGS) entry which is preliminary data.</text>
</comment>
<dbReference type="PROSITE" id="PS00104">
    <property type="entry name" value="EPSP_SYNTHASE_1"/>
    <property type="match status" value="1"/>
</dbReference>
<dbReference type="EC" id="2.5.1.19" evidence="8"/>
<gene>
    <name evidence="8" type="primary">aroA</name>
    <name evidence="10" type="ORF">EOS_01585</name>
</gene>
<evidence type="ECO:0000256" key="1">
    <source>
        <dbReference type="ARBA" id="ARBA00004811"/>
    </source>
</evidence>
<dbReference type="InterPro" id="IPR023193">
    <property type="entry name" value="EPSP_synthase_CS"/>
</dbReference>
<reference evidence="10 11" key="1">
    <citation type="journal article" date="2015" name="Genome Announc.">
        <title>Draft Genome Sequence of Burkholderia sp. Strain PML1(12), an Ectomycorrhizosphere-Inhabiting Bacterium with Effective Mineral-Weathering Ability.</title>
        <authorList>
            <person name="Uroz S."/>
            <person name="Oger P."/>
        </authorList>
    </citation>
    <scope>NUCLEOTIDE SEQUENCE [LARGE SCALE GENOMIC DNA]</scope>
    <source>
        <strain evidence="11">PML1(12)</strain>
    </source>
</reference>
<feature type="binding site" evidence="8">
    <location>
        <position position="351"/>
    </location>
    <ligand>
        <name>phosphoenolpyruvate</name>
        <dbReference type="ChEBI" id="CHEBI:58702"/>
    </ligand>
</feature>
<dbReference type="PROSITE" id="PS00885">
    <property type="entry name" value="EPSP_SYNTHASE_2"/>
    <property type="match status" value="1"/>
</dbReference>
<feature type="binding site" evidence="8">
    <location>
        <position position="22"/>
    </location>
    <ligand>
        <name>3-phosphoshikimate</name>
        <dbReference type="ChEBI" id="CHEBI:145989"/>
    </ligand>
</feature>
<dbReference type="RefSeq" id="WP_047844855.1">
    <property type="nucleotide sequence ID" value="NZ_AEJF01000009.1"/>
</dbReference>
<feature type="binding site" evidence="8">
    <location>
        <position position="22"/>
    </location>
    <ligand>
        <name>phosphoenolpyruvate</name>
        <dbReference type="ChEBI" id="CHEBI:58702"/>
    </ligand>
</feature>
<dbReference type="GO" id="GO:0008652">
    <property type="term" value="P:amino acid biosynthetic process"/>
    <property type="evidence" value="ECO:0007669"/>
    <property type="project" value="UniProtKB-KW"/>
</dbReference>
<evidence type="ECO:0000256" key="3">
    <source>
        <dbReference type="ARBA" id="ARBA00022490"/>
    </source>
</evidence>
<feature type="binding site" evidence="8">
    <location>
        <position position="170"/>
    </location>
    <ligand>
        <name>3-phosphoshikimate</name>
        <dbReference type="ChEBI" id="CHEBI:145989"/>
    </ligand>
</feature>
<evidence type="ECO:0000256" key="2">
    <source>
        <dbReference type="ARBA" id="ARBA00009948"/>
    </source>
</evidence>
<dbReference type="GO" id="GO:0003909">
    <property type="term" value="F:DNA ligase activity"/>
    <property type="evidence" value="ECO:0007669"/>
    <property type="project" value="InterPro"/>
</dbReference>
<dbReference type="InterPro" id="IPR006264">
    <property type="entry name" value="EPSP_synthase"/>
</dbReference>
<dbReference type="FunFam" id="3.65.10.10:FF:000003">
    <property type="entry name" value="3-phosphoshikimate 1-carboxyvinyltransferase"/>
    <property type="match status" value="1"/>
</dbReference>
<dbReference type="GO" id="GO:0009423">
    <property type="term" value="P:chorismate biosynthetic process"/>
    <property type="evidence" value="ECO:0007669"/>
    <property type="project" value="UniProtKB-UniRule"/>
</dbReference>
<comment type="subunit">
    <text evidence="8">Monomer.</text>
</comment>
<keyword evidence="11" id="KW-1185">Reference proteome</keyword>
<organism evidence="10 11">
    <name type="scientific">Caballeronia mineralivorans PML1(12)</name>
    <dbReference type="NCBI Taxonomy" id="908627"/>
    <lineage>
        <taxon>Bacteria</taxon>
        <taxon>Pseudomonadati</taxon>
        <taxon>Pseudomonadota</taxon>
        <taxon>Betaproteobacteria</taxon>
        <taxon>Burkholderiales</taxon>
        <taxon>Burkholderiaceae</taxon>
        <taxon>Caballeronia</taxon>
    </lineage>
</organism>
<name>A0A0J1G6P8_9BURK</name>
<dbReference type="PIRSF" id="PIRSF000505">
    <property type="entry name" value="EPSPS"/>
    <property type="match status" value="1"/>
</dbReference>
<dbReference type="CDD" id="cd01556">
    <property type="entry name" value="EPSP_synthase"/>
    <property type="match status" value="1"/>
</dbReference>
<feature type="binding site" evidence="8">
    <location>
        <position position="347"/>
    </location>
    <ligand>
        <name>3-phosphoshikimate</name>
        <dbReference type="ChEBI" id="CHEBI:145989"/>
    </ligand>
</feature>
<feature type="active site" description="Proton acceptor" evidence="8">
    <location>
        <position position="320"/>
    </location>
</feature>
<feature type="binding site" evidence="8">
    <location>
        <position position="170"/>
    </location>
    <ligand>
        <name>phosphoenolpyruvate</name>
        <dbReference type="ChEBI" id="CHEBI:58702"/>
    </ligand>
</feature>
<protein>
    <recommendedName>
        <fullName evidence="8">3-phosphoshikimate 1-carboxyvinyltransferase</fullName>
        <ecNumber evidence="8">2.5.1.19</ecNumber>
    </recommendedName>
    <alternativeName>
        <fullName evidence="8">5-enolpyruvylshikimate-3-phosphate synthase</fullName>
        <shortName evidence="8">EPSP synthase</shortName>
        <shortName evidence="8">EPSPS</shortName>
    </alternativeName>
</protein>
<keyword evidence="3 8" id="KW-0963">Cytoplasm</keyword>
<dbReference type="SUPFAM" id="SSF55205">
    <property type="entry name" value="EPT/RTPC-like"/>
    <property type="match status" value="1"/>
</dbReference>
<dbReference type="PANTHER" id="PTHR21090">
    <property type="entry name" value="AROM/DEHYDROQUINATE SYNTHASE"/>
    <property type="match status" value="1"/>
</dbReference>
<dbReference type="PATRIC" id="fig|908627.4.peg.341"/>
<feature type="binding site" evidence="8">
    <location>
        <position position="121"/>
    </location>
    <ligand>
        <name>phosphoenolpyruvate</name>
        <dbReference type="ChEBI" id="CHEBI:58702"/>
    </ligand>
</feature>
<comment type="function">
    <text evidence="8">Catalyzes the transfer of the enolpyruvyl moiety of phosphoenolpyruvate (PEP) to the 5-hydroxyl of shikimate-3-phosphate (S3P) to produce enolpyruvyl shikimate-3-phosphate and inorganic phosphate.</text>
</comment>
<comment type="caution">
    <text evidence="8">Lacks conserved residue(s) required for the propagation of feature annotation.</text>
</comment>
<dbReference type="InterPro" id="IPR036968">
    <property type="entry name" value="Enolpyruvate_Tfrase_sf"/>
</dbReference>
<comment type="catalytic activity">
    <reaction evidence="7">
        <text>3-phosphoshikimate + phosphoenolpyruvate = 5-O-(1-carboxyvinyl)-3-phosphoshikimate + phosphate</text>
        <dbReference type="Rhea" id="RHEA:21256"/>
        <dbReference type="ChEBI" id="CHEBI:43474"/>
        <dbReference type="ChEBI" id="CHEBI:57701"/>
        <dbReference type="ChEBI" id="CHEBI:58702"/>
        <dbReference type="ChEBI" id="CHEBI:145989"/>
        <dbReference type="EC" id="2.5.1.19"/>
    </reaction>
    <physiologicalReaction direction="left-to-right" evidence="7">
        <dbReference type="Rhea" id="RHEA:21257"/>
    </physiologicalReaction>
</comment>
<keyword evidence="6 8" id="KW-0057">Aromatic amino acid biosynthesis</keyword>
<dbReference type="Pfam" id="PF00275">
    <property type="entry name" value="EPSP_synthase"/>
    <property type="match status" value="1"/>
</dbReference>
<keyword evidence="5 8" id="KW-0808">Transferase</keyword>
<proteinExistence type="inferred from homology"/>
<dbReference type="Proteomes" id="UP000035963">
    <property type="component" value="Unassembled WGS sequence"/>
</dbReference>